<protein>
    <submittedName>
        <fullName evidence="3">Uncharacterized protein</fullName>
    </submittedName>
</protein>
<accession>A0AAD3CYG5</accession>
<comment type="caution">
    <text evidence="3">The sequence shown here is derived from an EMBL/GenBank/DDBJ whole genome shotgun (WGS) entry which is preliminary data.</text>
</comment>
<evidence type="ECO:0000313" key="3">
    <source>
        <dbReference type="EMBL" id="GFH54552.1"/>
    </source>
</evidence>
<organism evidence="3 4">
    <name type="scientific">Chaetoceros tenuissimus</name>
    <dbReference type="NCBI Taxonomy" id="426638"/>
    <lineage>
        <taxon>Eukaryota</taxon>
        <taxon>Sar</taxon>
        <taxon>Stramenopiles</taxon>
        <taxon>Ochrophyta</taxon>
        <taxon>Bacillariophyta</taxon>
        <taxon>Coscinodiscophyceae</taxon>
        <taxon>Chaetocerotophycidae</taxon>
        <taxon>Chaetocerotales</taxon>
        <taxon>Chaetocerotaceae</taxon>
        <taxon>Chaetoceros</taxon>
    </lineage>
</organism>
<evidence type="ECO:0000256" key="2">
    <source>
        <dbReference type="SAM" id="Phobius"/>
    </source>
</evidence>
<reference evidence="3 4" key="1">
    <citation type="journal article" date="2021" name="Sci. Rep.">
        <title>The genome of the diatom Chaetoceros tenuissimus carries an ancient integrated fragment of an extant virus.</title>
        <authorList>
            <person name="Hongo Y."/>
            <person name="Kimura K."/>
            <person name="Takaki Y."/>
            <person name="Yoshida Y."/>
            <person name="Baba S."/>
            <person name="Kobayashi G."/>
            <person name="Nagasaki K."/>
            <person name="Hano T."/>
            <person name="Tomaru Y."/>
        </authorList>
    </citation>
    <scope>NUCLEOTIDE SEQUENCE [LARGE SCALE GENOMIC DNA]</scope>
    <source>
        <strain evidence="3 4">NIES-3715</strain>
    </source>
</reference>
<feature type="compositionally biased region" description="Polar residues" evidence="1">
    <location>
        <begin position="761"/>
        <end position="772"/>
    </location>
</feature>
<feature type="transmembrane region" description="Helical" evidence="2">
    <location>
        <begin position="549"/>
        <end position="568"/>
    </location>
</feature>
<evidence type="ECO:0000256" key="1">
    <source>
        <dbReference type="SAM" id="MobiDB-lite"/>
    </source>
</evidence>
<dbReference type="AlphaFoldDB" id="A0AAD3CYG5"/>
<keyword evidence="2" id="KW-0812">Transmembrane</keyword>
<feature type="region of interest" description="Disordered" evidence="1">
    <location>
        <begin position="752"/>
        <end position="800"/>
    </location>
</feature>
<sequence>MVVLKRRRNNKSVTRFYIYIAFLIAVVFIIKSVVEPDSRIIDVEQLISAPAQIPFDKTKAAHVLGRFKSREEYTIHTKVGVNKLVQSDNTIVSAYFRIRSKHSSDKYDTWMRNFLSIQDSMVIFLSSDKALIDQVWDLRSHANNRTVIVELDLEKLPIAELGSEGFWEHQLDIDKEKRIHRSKEVFWIWLSKSWFINQAIRLNFFNSDLYMWSDIGSFRDGRMNHKTVIQYPSQVPSGRIMFIAHRDPIPPLNPIWNDKFHDKQNYYTSGSQLVGGKDTWAIYHDKFCQAMDQFLDYGLFIGEDQCVLQATYFPITLSSIDSLERLIETPPITNPSTNIFMRRLRFWSRNDDLTMEKFVPTDLQLEPRIKKYRYIFQHPMKLLLPQVTSTIALSLAIHAVLTCSFIRFKLSYIGFVPSTPYANNTTIGLFSRSSVVENSNESYCMWFDKNDFHTIYDTYFMIGVACQVISCFIGAVCLISSISLWCCYTKRWAISFFVCLDIVAAVCGAFSSMVYLSESCWEDQCNTLPDKSKGFYCFRSRCQMDKGSLVAIFAAIGWLISAILMHQLHQIPEHSVLVNDYDEVEISCTMDVECQGTTSNENRKKNKPSHITIDLQSESSVTNTEAETDIESMKISNCDESSKIRNDEFNFKKWRQSSGFASSATFANRLSTCEEMQESESKSEKSIALAEILMNQSQNVSPLRGYYSDSYQKEESDPEQILHSEKINADDDNEDSIHSSVFKIEEEERGVYSFHDDESSGNDYSELGSNRSLNEDNDNNTDSILEGSDFSHDSDYGDDEELSFEGIDDDFNSLLSPITQQSVDQDDLMGGVDILDPKTLDFDNQYGNDEDSENLI</sequence>
<feature type="transmembrane region" description="Helical" evidence="2">
    <location>
        <begin position="383"/>
        <end position="406"/>
    </location>
</feature>
<dbReference type="InterPro" id="IPR011735">
    <property type="entry name" value="WlaTC/HtrL_glycosyltransf"/>
</dbReference>
<dbReference type="Proteomes" id="UP001054902">
    <property type="component" value="Unassembled WGS sequence"/>
</dbReference>
<name>A0AAD3CYG5_9STRA</name>
<keyword evidence="4" id="KW-1185">Reference proteome</keyword>
<gene>
    <name evidence="3" type="ORF">CTEN210_11028</name>
</gene>
<feature type="transmembrane region" description="Helical" evidence="2">
    <location>
        <begin position="16"/>
        <end position="34"/>
    </location>
</feature>
<keyword evidence="2" id="KW-0472">Membrane</keyword>
<feature type="transmembrane region" description="Helical" evidence="2">
    <location>
        <begin position="494"/>
        <end position="516"/>
    </location>
</feature>
<dbReference type="Pfam" id="PF09612">
    <property type="entry name" value="HtrL_YibB"/>
    <property type="match status" value="1"/>
</dbReference>
<proteinExistence type="predicted"/>
<dbReference type="EMBL" id="BLLK01000047">
    <property type="protein sequence ID" value="GFH54552.1"/>
    <property type="molecule type" value="Genomic_DNA"/>
</dbReference>
<feature type="transmembrane region" description="Helical" evidence="2">
    <location>
        <begin position="459"/>
        <end position="482"/>
    </location>
</feature>
<evidence type="ECO:0000313" key="4">
    <source>
        <dbReference type="Proteomes" id="UP001054902"/>
    </source>
</evidence>
<keyword evidence="2" id="KW-1133">Transmembrane helix</keyword>